<feature type="domain" description="RRM" evidence="3">
    <location>
        <begin position="9"/>
        <end position="87"/>
    </location>
</feature>
<evidence type="ECO:0000256" key="2">
    <source>
        <dbReference type="PROSITE-ProRule" id="PRU00176"/>
    </source>
</evidence>
<dbReference type="GO" id="GO:0003723">
    <property type="term" value="F:RNA binding"/>
    <property type="evidence" value="ECO:0007669"/>
    <property type="project" value="UniProtKB-UniRule"/>
</dbReference>
<dbReference type="InterPro" id="IPR012677">
    <property type="entry name" value="Nucleotide-bd_a/b_plait_sf"/>
</dbReference>
<dbReference type="PANTHER" id="PTHR11176">
    <property type="entry name" value="BOULE-RELATED"/>
    <property type="match status" value="1"/>
</dbReference>
<dbReference type="InterPro" id="IPR000504">
    <property type="entry name" value="RRM_dom"/>
</dbReference>
<dbReference type="KEGG" id="alim:106519988"/>
<dbReference type="STRING" id="52670.A0A2I4BHX8"/>
<dbReference type="CTD" id="81892"/>
<evidence type="ECO:0000313" key="4">
    <source>
        <dbReference type="Proteomes" id="UP000192220"/>
    </source>
</evidence>
<gene>
    <name evidence="5" type="primary">slirp</name>
</gene>
<dbReference type="OrthoDB" id="6159137at2759"/>
<proteinExistence type="predicted"/>
<evidence type="ECO:0000313" key="5">
    <source>
        <dbReference type="RefSeq" id="XP_013867328.1"/>
    </source>
</evidence>
<reference evidence="5" key="1">
    <citation type="submission" date="2025-08" db="UniProtKB">
        <authorList>
            <consortium name="RefSeq"/>
        </authorList>
    </citation>
    <scope>IDENTIFICATION</scope>
    <source>
        <strain evidence="5">Quisiro</strain>
        <tissue evidence="5">Liver</tissue>
    </source>
</reference>
<dbReference type="PANTHER" id="PTHR11176:SF61">
    <property type="entry name" value="SRA STEM-LOOP INTERACTING RNA BINDING PROTEIN"/>
    <property type="match status" value="1"/>
</dbReference>
<dbReference type="Proteomes" id="UP000192220">
    <property type="component" value="Unplaced"/>
</dbReference>
<dbReference type="Pfam" id="PF00076">
    <property type="entry name" value="RRM_1"/>
    <property type="match status" value="1"/>
</dbReference>
<dbReference type="SMART" id="SM00360">
    <property type="entry name" value="RRM"/>
    <property type="match status" value="1"/>
</dbReference>
<dbReference type="InterPro" id="IPR035979">
    <property type="entry name" value="RBD_domain_sf"/>
</dbReference>
<dbReference type="SUPFAM" id="SSF54928">
    <property type="entry name" value="RNA-binding domain, RBD"/>
    <property type="match status" value="1"/>
</dbReference>
<dbReference type="FunCoup" id="A0A2I4BHX8">
    <property type="interactions" value="688"/>
</dbReference>
<keyword evidence="1 2" id="KW-0694">RNA-binding</keyword>
<protein>
    <submittedName>
        <fullName evidence="5">SRA stem-loop-interacting RNA-binding protein, mitochondrial</fullName>
    </submittedName>
</protein>
<dbReference type="Gene3D" id="3.30.70.330">
    <property type="match status" value="1"/>
</dbReference>
<dbReference type="GeneID" id="106519988"/>
<dbReference type="RefSeq" id="XP_013867328.1">
    <property type="nucleotide sequence ID" value="XM_014011874.1"/>
</dbReference>
<evidence type="ECO:0000256" key="1">
    <source>
        <dbReference type="ARBA" id="ARBA00022884"/>
    </source>
</evidence>
<accession>A0A2I4BHX8</accession>
<dbReference type="AlphaFoldDB" id="A0A2I4BHX8"/>
<dbReference type="InParanoid" id="A0A2I4BHX8"/>
<sequence>MATAPARKFEVLVNRIPWTAAVKELRTYFGQFGKIKHCYLPFDRNTGFHKGHSWIVFSKESELQSALEKRSHILDGTKVKLLFGAQT</sequence>
<keyword evidence="4" id="KW-1185">Reference proteome</keyword>
<name>A0A2I4BHX8_AUSLI</name>
<dbReference type="PROSITE" id="PS50102">
    <property type="entry name" value="RRM"/>
    <property type="match status" value="1"/>
</dbReference>
<organism evidence="4 5">
    <name type="scientific">Austrofundulus limnaeus</name>
    <name type="common">Annual killifish</name>
    <dbReference type="NCBI Taxonomy" id="52670"/>
    <lineage>
        <taxon>Eukaryota</taxon>
        <taxon>Metazoa</taxon>
        <taxon>Chordata</taxon>
        <taxon>Craniata</taxon>
        <taxon>Vertebrata</taxon>
        <taxon>Euteleostomi</taxon>
        <taxon>Actinopterygii</taxon>
        <taxon>Neopterygii</taxon>
        <taxon>Teleostei</taxon>
        <taxon>Neoteleostei</taxon>
        <taxon>Acanthomorphata</taxon>
        <taxon>Ovalentaria</taxon>
        <taxon>Atherinomorphae</taxon>
        <taxon>Cyprinodontiformes</taxon>
        <taxon>Rivulidae</taxon>
        <taxon>Austrofundulus</taxon>
    </lineage>
</organism>
<evidence type="ECO:0000259" key="3">
    <source>
        <dbReference type="PROSITE" id="PS50102"/>
    </source>
</evidence>